<gene>
    <name evidence="2" type="ORF">M9458_048901</name>
</gene>
<dbReference type="EMBL" id="JAMKFB020000025">
    <property type="protein sequence ID" value="KAL0154638.1"/>
    <property type="molecule type" value="Genomic_DNA"/>
</dbReference>
<evidence type="ECO:0000313" key="3">
    <source>
        <dbReference type="Proteomes" id="UP001529510"/>
    </source>
</evidence>
<dbReference type="SUPFAM" id="SSF48726">
    <property type="entry name" value="Immunoglobulin"/>
    <property type="match status" value="1"/>
</dbReference>
<dbReference type="AlphaFoldDB" id="A0ABD0N2S0"/>
<name>A0ABD0N2S0_CIRMR</name>
<accession>A0ABD0N2S0</accession>
<keyword evidence="3" id="KW-1185">Reference proteome</keyword>
<comment type="caution">
    <text evidence="2">The sequence shown here is derived from an EMBL/GenBank/DDBJ whole genome shotgun (WGS) entry which is preliminary data.</text>
</comment>
<keyword evidence="1" id="KW-0393">Immunoglobulin domain</keyword>
<dbReference type="PROSITE" id="PS00290">
    <property type="entry name" value="IG_MHC"/>
    <property type="match status" value="1"/>
</dbReference>
<feature type="non-terminal residue" evidence="2">
    <location>
        <position position="1"/>
    </location>
</feature>
<protein>
    <recommendedName>
        <fullName evidence="4">Ig-like domain-containing protein</fullName>
    </recommendedName>
</protein>
<evidence type="ECO:0000313" key="2">
    <source>
        <dbReference type="EMBL" id="KAL0154638.1"/>
    </source>
</evidence>
<sequence length="92" mass="9942">EAFSVSAAALFSADLWRLSRTALPAQLLLSTGGAGELDTGWLRGHRGGSDQRRERAGVLTLSKARWEEGELYVCRVTHEGAPQEASFHKSGC</sequence>
<organism evidence="2 3">
    <name type="scientific">Cirrhinus mrigala</name>
    <name type="common">Mrigala</name>
    <dbReference type="NCBI Taxonomy" id="683832"/>
    <lineage>
        <taxon>Eukaryota</taxon>
        <taxon>Metazoa</taxon>
        <taxon>Chordata</taxon>
        <taxon>Craniata</taxon>
        <taxon>Vertebrata</taxon>
        <taxon>Euteleostomi</taxon>
        <taxon>Actinopterygii</taxon>
        <taxon>Neopterygii</taxon>
        <taxon>Teleostei</taxon>
        <taxon>Ostariophysi</taxon>
        <taxon>Cypriniformes</taxon>
        <taxon>Cyprinidae</taxon>
        <taxon>Labeoninae</taxon>
        <taxon>Labeonini</taxon>
        <taxon>Cirrhinus</taxon>
    </lineage>
</organism>
<dbReference type="Proteomes" id="UP001529510">
    <property type="component" value="Unassembled WGS sequence"/>
</dbReference>
<proteinExistence type="predicted"/>
<dbReference type="InterPro" id="IPR003006">
    <property type="entry name" value="Ig/MHC_CS"/>
</dbReference>
<evidence type="ECO:0000256" key="1">
    <source>
        <dbReference type="ARBA" id="ARBA00023319"/>
    </source>
</evidence>
<reference evidence="2 3" key="1">
    <citation type="submission" date="2024-05" db="EMBL/GenBank/DDBJ databases">
        <title>Genome sequencing and assembly of Indian major carp, Cirrhinus mrigala (Hamilton, 1822).</title>
        <authorList>
            <person name="Mohindra V."/>
            <person name="Chowdhury L.M."/>
            <person name="Lal K."/>
            <person name="Jena J.K."/>
        </authorList>
    </citation>
    <scope>NUCLEOTIDE SEQUENCE [LARGE SCALE GENOMIC DNA]</scope>
    <source>
        <strain evidence="2">CM1030</strain>
        <tissue evidence="2">Blood</tissue>
    </source>
</reference>
<evidence type="ECO:0008006" key="4">
    <source>
        <dbReference type="Google" id="ProtNLM"/>
    </source>
</evidence>
<dbReference type="InterPro" id="IPR036179">
    <property type="entry name" value="Ig-like_dom_sf"/>
</dbReference>